<dbReference type="EMBL" id="BTRK01000004">
    <property type="protein sequence ID" value="GMR47974.1"/>
    <property type="molecule type" value="Genomic_DNA"/>
</dbReference>
<gene>
    <name evidence="1" type="ORF">PMAYCL1PPCAC_18169</name>
</gene>
<protein>
    <recommendedName>
        <fullName evidence="3">TBC1 domain family member 7</fullName>
    </recommendedName>
</protein>
<name>A0AAN5CP29_9BILA</name>
<feature type="non-terminal residue" evidence="1">
    <location>
        <position position="1"/>
    </location>
</feature>
<accession>A0AAN5CP29</accession>
<evidence type="ECO:0000313" key="1">
    <source>
        <dbReference type="EMBL" id="GMR47974.1"/>
    </source>
</evidence>
<reference evidence="2" key="1">
    <citation type="submission" date="2022-10" db="EMBL/GenBank/DDBJ databases">
        <title>Genome assembly of Pristionchus species.</title>
        <authorList>
            <person name="Yoshida K."/>
            <person name="Sommer R.J."/>
        </authorList>
    </citation>
    <scope>NUCLEOTIDE SEQUENCE [LARGE SCALE GENOMIC DNA]</scope>
    <source>
        <strain evidence="2">RS5460</strain>
    </source>
</reference>
<evidence type="ECO:0008006" key="3">
    <source>
        <dbReference type="Google" id="ProtNLM"/>
    </source>
</evidence>
<dbReference type="InterPro" id="IPR039842">
    <property type="entry name" value="TBC1D7"/>
</dbReference>
<dbReference type="PANTHER" id="PTHR13530">
    <property type="entry name" value="TBC1 DOMAIN FAMILY MEMBER 7"/>
    <property type="match status" value="1"/>
</dbReference>
<evidence type="ECO:0000313" key="2">
    <source>
        <dbReference type="Proteomes" id="UP001328107"/>
    </source>
</evidence>
<feature type="non-terminal residue" evidence="1">
    <location>
        <position position="144"/>
    </location>
</feature>
<dbReference type="GO" id="GO:0032007">
    <property type="term" value="P:negative regulation of TOR signaling"/>
    <property type="evidence" value="ECO:0007669"/>
    <property type="project" value="TreeGrafter"/>
</dbReference>
<dbReference type="Proteomes" id="UP001328107">
    <property type="component" value="Unassembled WGS sequence"/>
</dbReference>
<dbReference type="AlphaFoldDB" id="A0AAN5CP29"/>
<proteinExistence type="predicted"/>
<comment type="caution">
    <text evidence="1">The sequence shown here is derived from an EMBL/GenBank/DDBJ whole genome shotgun (WGS) entry which is preliminary data.</text>
</comment>
<dbReference type="GO" id="GO:0005096">
    <property type="term" value="F:GTPase activator activity"/>
    <property type="evidence" value="ECO:0007669"/>
    <property type="project" value="TreeGrafter"/>
</dbReference>
<dbReference type="PANTHER" id="PTHR13530:SF3">
    <property type="entry name" value="TBC1 DOMAIN FAMILY MEMBER 7"/>
    <property type="match status" value="1"/>
</dbReference>
<sequence length="144" mass="16577">RLDMTSMASVPSNNFRQSLISKVVSKVDESAKLEEILSGERDIELFQLKQFVWKYSLPDKQRFEVWRLLLGVSSGHPEIRATIDRHRNDEAESLWRSLRTMRLNEGGRDDPLPSDLVRMILLSRGDLRKGVDFRDIAIAPIVTV</sequence>
<organism evidence="1 2">
    <name type="scientific">Pristionchus mayeri</name>
    <dbReference type="NCBI Taxonomy" id="1317129"/>
    <lineage>
        <taxon>Eukaryota</taxon>
        <taxon>Metazoa</taxon>
        <taxon>Ecdysozoa</taxon>
        <taxon>Nematoda</taxon>
        <taxon>Chromadorea</taxon>
        <taxon>Rhabditida</taxon>
        <taxon>Rhabditina</taxon>
        <taxon>Diplogasteromorpha</taxon>
        <taxon>Diplogasteroidea</taxon>
        <taxon>Neodiplogasteridae</taxon>
        <taxon>Pristionchus</taxon>
    </lineage>
</organism>
<dbReference type="Gene3D" id="1.10.10.750">
    <property type="entry name" value="Ypt/Rab-GAP domain of gyp1p, domain 1"/>
    <property type="match status" value="1"/>
</dbReference>
<keyword evidence="2" id="KW-1185">Reference proteome</keyword>